<protein>
    <recommendedName>
        <fullName evidence="4">VCBS repeat-containing protein</fullName>
    </recommendedName>
</protein>
<evidence type="ECO:0000256" key="1">
    <source>
        <dbReference type="SAM" id="Phobius"/>
    </source>
</evidence>
<keyword evidence="1" id="KW-0812">Transmembrane</keyword>
<gene>
    <name evidence="2" type="ORF">Q5Y73_09120</name>
</gene>
<feature type="transmembrane region" description="Helical" evidence="1">
    <location>
        <begin position="6"/>
        <end position="24"/>
    </location>
</feature>
<keyword evidence="1" id="KW-1133">Transmembrane helix</keyword>
<reference evidence="2 3" key="1">
    <citation type="submission" date="2023-08" db="EMBL/GenBank/DDBJ databases">
        <authorList>
            <person name="Park J.-S."/>
        </authorList>
    </citation>
    <scope>NUCLEOTIDE SEQUENCE [LARGE SCALE GENOMIC DNA]</scope>
    <source>
        <strain evidence="2 3">2205SS18-9</strain>
    </source>
</reference>
<dbReference type="EMBL" id="JAVAMP010000002">
    <property type="protein sequence ID" value="MDP5274268.1"/>
    <property type="molecule type" value="Genomic_DNA"/>
</dbReference>
<proteinExistence type="predicted"/>
<organism evidence="2 3">
    <name type="scientific">Chengkuizengella axinellae</name>
    <dbReference type="NCBI Taxonomy" id="3064388"/>
    <lineage>
        <taxon>Bacteria</taxon>
        <taxon>Bacillati</taxon>
        <taxon>Bacillota</taxon>
        <taxon>Bacilli</taxon>
        <taxon>Bacillales</taxon>
        <taxon>Paenibacillaceae</taxon>
        <taxon>Chengkuizengella</taxon>
    </lineage>
</organism>
<evidence type="ECO:0008006" key="4">
    <source>
        <dbReference type="Google" id="ProtNLM"/>
    </source>
</evidence>
<comment type="caution">
    <text evidence="2">The sequence shown here is derived from an EMBL/GenBank/DDBJ whole genome shotgun (WGS) entry which is preliminary data.</text>
</comment>
<sequence>MKKKSVVFGSLIPVFIFGFIISLNSDEFDSKFMMGEPFHVDGLNTNESTMIMDYVYDDVTGDGILDDVILAGSKDTPDSLYSYDVNIFVKDGQTDSYLTITSTDEYYPNGFSGYISKIDLYDFTGDQVKEVLLIVGTGGTKSGPRAFISSFKERKPVVIFGMEENRGIDFEGEYIDGFKANLISSKLNKTITLDLSARKEEYIEKGWYNSAGKLLYSNATAETYGFFDVQVYDFEFDGVMDLKTSQFIGGIPAELLSTLESVWKYEDSEWVVVRATYTTHLVDE</sequence>
<name>A0ABT9IY30_9BACL</name>
<dbReference type="Proteomes" id="UP001231941">
    <property type="component" value="Unassembled WGS sequence"/>
</dbReference>
<keyword evidence="1" id="KW-0472">Membrane</keyword>
<keyword evidence="3" id="KW-1185">Reference proteome</keyword>
<evidence type="ECO:0000313" key="2">
    <source>
        <dbReference type="EMBL" id="MDP5274268.1"/>
    </source>
</evidence>
<dbReference type="RefSeq" id="WP_305991553.1">
    <property type="nucleotide sequence ID" value="NZ_JAVAMP010000002.1"/>
</dbReference>
<accession>A0ABT9IY30</accession>
<evidence type="ECO:0000313" key="3">
    <source>
        <dbReference type="Proteomes" id="UP001231941"/>
    </source>
</evidence>